<sequence length="216" mass="24472">MAPCKKYHSPEDKRQAICDKSKRYYTKHKPEISLRRKAVYQAQAQEGASSTSVVKTVARRKKIANSNHYEIVSAAVKVPSLSPSQAPDPFLKISADARSLIQEFEDFLHGKDPHNYVETLLRLYFKSDSRRQGQLSLFADPLDALYRMRKAYGDIADKASQAVGSCEHLEALIQTGKPIGCLVLWLEDIWRAGSDGPQHLRLAYGRKRLAWQRDSI</sequence>
<dbReference type="AlphaFoldDB" id="A0AA39NBV1"/>
<proteinExistence type="predicted"/>
<dbReference type="EMBL" id="JAUEPR010000127">
    <property type="protein sequence ID" value="KAK0462679.1"/>
    <property type="molecule type" value="Genomic_DNA"/>
</dbReference>
<protein>
    <submittedName>
        <fullName evidence="1">Uncharacterized protein</fullName>
    </submittedName>
</protein>
<evidence type="ECO:0000313" key="1">
    <source>
        <dbReference type="EMBL" id="KAK0462679.1"/>
    </source>
</evidence>
<dbReference type="Proteomes" id="UP001175227">
    <property type="component" value="Unassembled WGS sequence"/>
</dbReference>
<name>A0AA39NBV1_9AGAR</name>
<evidence type="ECO:0000313" key="2">
    <source>
        <dbReference type="Proteomes" id="UP001175227"/>
    </source>
</evidence>
<gene>
    <name evidence="1" type="ORF">IW261DRAFT_1428097</name>
</gene>
<accession>A0AA39NBV1</accession>
<reference evidence="1" key="1">
    <citation type="submission" date="2023-06" db="EMBL/GenBank/DDBJ databases">
        <authorList>
            <consortium name="Lawrence Berkeley National Laboratory"/>
            <person name="Ahrendt S."/>
            <person name="Sahu N."/>
            <person name="Indic B."/>
            <person name="Wong-Bajracharya J."/>
            <person name="Merenyi Z."/>
            <person name="Ke H.-M."/>
            <person name="Monk M."/>
            <person name="Kocsube S."/>
            <person name="Drula E."/>
            <person name="Lipzen A."/>
            <person name="Balint B."/>
            <person name="Henrissat B."/>
            <person name="Andreopoulos B."/>
            <person name="Martin F.M."/>
            <person name="Harder C.B."/>
            <person name="Rigling D."/>
            <person name="Ford K.L."/>
            <person name="Foster G.D."/>
            <person name="Pangilinan J."/>
            <person name="Papanicolaou A."/>
            <person name="Barry K."/>
            <person name="LaButti K."/>
            <person name="Viragh M."/>
            <person name="Koriabine M."/>
            <person name="Yan M."/>
            <person name="Riley R."/>
            <person name="Champramary S."/>
            <person name="Plett K.L."/>
            <person name="Tsai I.J."/>
            <person name="Slot J."/>
            <person name="Sipos G."/>
            <person name="Plett J."/>
            <person name="Nagy L.G."/>
            <person name="Grigoriev I.V."/>
        </authorList>
    </citation>
    <scope>NUCLEOTIDE SEQUENCE</scope>
    <source>
        <strain evidence="1">ICMP 16352</strain>
    </source>
</reference>
<keyword evidence="2" id="KW-1185">Reference proteome</keyword>
<comment type="caution">
    <text evidence="1">The sequence shown here is derived from an EMBL/GenBank/DDBJ whole genome shotgun (WGS) entry which is preliminary data.</text>
</comment>
<organism evidence="1 2">
    <name type="scientific">Armillaria novae-zelandiae</name>
    <dbReference type="NCBI Taxonomy" id="153914"/>
    <lineage>
        <taxon>Eukaryota</taxon>
        <taxon>Fungi</taxon>
        <taxon>Dikarya</taxon>
        <taxon>Basidiomycota</taxon>
        <taxon>Agaricomycotina</taxon>
        <taxon>Agaricomycetes</taxon>
        <taxon>Agaricomycetidae</taxon>
        <taxon>Agaricales</taxon>
        <taxon>Marasmiineae</taxon>
        <taxon>Physalacriaceae</taxon>
        <taxon>Armillaria</taxon>
    </lineage>
</organism>